<feature type="domain" description="Ion transport" evidence="6">
    <location>
        <begin position="121"/>
        <end position="287"/>
    </location>
</feature>
<name>A0A6V7VHU3_MELEN</name>
<dbReference type="GO" id="GO:0005886">
    <property type="term" value="C:plasma membrane"/>
    <property type="evidence" value="ECO:0007669"/>
    <property type="project" value="TreeGrafter"/>
</dbReference>
<dbReference type="Proteomes" id="UP000580250">
    <property type="component" value="Unassembled WGS sequence"/>
</dbReference>
<dbReference type="InterPro" id="IPR005821">
    <property type="entry name" value="Ion_trans_dom"/>
</dbReference>
<evidence type="ECO:0000256" key="1">
    <source>
        <dbReference type="ARBA" id="ARBA00004141"/>
    </source>
</evidence>
<dbReference type="PANTHER" id="PTHR46141:SF1">
    <property type="entry name" value="SODIUM LEAK CHANNEL NALCN"/>
    <property type="match status" value="1"/>
</dbReference>
<keyword evidence="2 5" id="KW-0812">Transmembrane</keyword>
<protein>
    <recommendedName>
        <fullName evidence="6">Ion transport domain-containing protein</fullName>
    </recommendedName>
</protein>
<feature type="transmembrane region" description="Helical" evidence="5">
    <location>
        <begin position="115"/>
        <end position="139"/>
    </location>
</feature>
<dbReference type="Pfam" id="PF00520">
    <property type="entry name" value="Ion_trans"/>
    <property type="match status" value="1"/>
</dbReference>
<dbReference type="AlphaFoldDB" id="A0A6V7VHU3"/>
<dbReference type="Gene3D" id="1.20.120.350">
    <property type="entry name" value="Voltage-gated potassium channels. Chain C"/>
    <property type="match status" value="1"/>
</dbReference>
<dbReference type="GO" id="GO:0005261">
    <property type="term" value="F:monoatomic cation channel activity"/>
    <property type="evidence" value="ECO:0007669"/>
    <property type="project" value="InterPro"/>
</dbReference>
<accession>A0A6V7VHU3</accession>
<evidence type="ECO:0000256" key="3">
    <source>
        <dbReference type="ARBA" id="ARBA00022989"/>
    </source>
</evidence>
<dbReference type="EMBL" id="CAJEWN010000223">
    <property type="protein sequence ID" value="CAD2173781.1"/>
    <property type="molecule type" value="Genomic_DNA"/>
</dbReference>
<dbReference type="InterPro" id="IPR028823">
    <property type="entry name" value="NALCN"/>
</dbReference>
<evidence type="ECO:0000313" key="8">
    <source>
        <dbReference type="Proteomes" id="UP000580250"/>
    </source>
</evidence>
<dbReference type="OrthoDB" id="10069766at2759"/>
<organism evidence="7 8">
    <name type="scientific">Meloidogyne enterolobii</name>
    <name type="common">Root-knot nematode worm</name>
    <name type="synonym">Meloidogyne mayaguensis</name>
    <dbReference type="NCBI Taxonomy" id="390850"/>
    <lineage>
        <taxon>Eukaryota</taxon>
        <taxon>Metazoa</taxon>
        <taxon>Ecdysozoa</taxon>
        <taxon>Nematoda</taxon>
        <taxon>Chromadorea</taxon>
        <taxon>Rhabditida</taxon>
        <taxon>Tylenchina</taxon>
        <taxon>Tylenchomorpha</taxon>
        <taxon>Tylenchoidea</taxon>
        <taxon>Meloidogynidae</taxon>
        <taxon>Meloidogyninae</taxon>
        <taxon>Meloidogyne</taxon>
    </lineage>
</organism>
<feature type="transmembrane region" description="Helical" evidence="5">
    <location>
        <begin position="262"/>
        <end position="282"/>
    </location>
</feature>
<dbReference type="GO" id="GO:0032230">
    <property type="term" value="P:positive regulation of synaptic transmission, GABAergic"/>
    <property type="evidence" value="ECO:0007669"/>
    <property type="project" value="TreeGrafter"/>
</dbReference>
<keyword evidence="4 5" id="KW-0472">Membrane</keyword>
<dbReference type="Gene3D" id="1.10.287.70">
    <property type="match status" value="1"/>
</dbReference>
<evidence type="ECO:0000256" key="2">
    <source>
        <dbReference type="ARBA" id="ARBA00022692"/>
    </source>
</evidence>
<dbReference type="PANTHER" id="PTHR46141">
    <property type="entry name" value="SODIUM LEAK CHANNEL NON-SELECTIVE PROTEIN"/>
    <property type="match status" value="1"/>
</dbReference>
<feature type="transmembrane region" description="Helical" evidence="5">
    <location>
        <begin position="151"/>
        <end position="172"/>
    </location>
</feature>
<proteinExistence type="predicted"/>
<dbReference type="SUPFAM" id="SSF81324">
    <property type="entry name" value="Voltage-gated potassium channels"/>
    <property type="match status" value="1"/>
</dbReference>
<dbReference type="InterPro" id="IPR027359">
    <property type="entry name" value="Volt_channel_dom_sf"/>
</dbReference>
<comment type="caution">
    <text evidence="7">The sequence shown here is derived from an EMBL/GenBank/DDBJ whole genome shotgun (WGS) entry which is preliminary data.</text>
</comment>
<reference evidence="7 8" key="1">
    <citation type="submission" date="2020-08" db="EMBL/GenBank/DDBJ databases">
        <authorList>
            <person name="Koutsovoulos G."/>
            <person name="Danchin GJ E."/>
        </authorList>
    </citation>
    <scope>NUCLEOTIDE SEQUENCE [LARGE SCALE GENOMIC DNA]</scope>
</reference>
<evidence type="ECO:0000313" key="7">
    <source>
        <dbReference type="EMBL" id="CAD2173781.1"/>
    </source>
</evidence>
<comment type="subcellular location">
    <subcellularLocation>
        <location evidence="1">Membrane</location>
        <topology evidence="1">Multi-pass membrane protein</topology>
    </subcellularLocation>
</comment>
<keyword evidence="3 5" id="KW-1133">Transmembrane helix</keyword>
<evidence type="ECO:0000259" key="6">
    <source>
        <dbReference type="Pfam" id="PF00520"/>
    </source>
</evidence>
<gene>
    <name evidence="7" type="ORF">MENT_LOCUS25406</name>
</gene>
<dbReference type="GO" id="GO:0032224">
    <property type="term" value="P:positive regulation of synaptic transmission, cholinergic"/>
    <property type="evidence" value="ECO:0007669"/>
    <property type="project" value="TreeGrafter"/>
</dbReference>
<evidence type="ECO:0000256" key="5">
    <source>
        <dbReference type="SAM" id="Phobius"/>
    </source>
</evidence>
<sequence length="326" mass="36861">MLAHRRKSSALPSIGCGGIHFPPPSAYCGKKSSGASSILLTNPKWQQYELHHHPSTSMQQQPQLSNAPSSHSAIASAAARRQTARESVAILAESWGVFAVDPNAASAKEEITENLLCFMGLFEFTLKLACLASMISVCLHTPHTISQWPSLLYWLLINDIFCTTIFSIDLLLKINTKTILKDRWCQFDLTILFFHYASICIHSAEISDKLWPWLNIKYEGWWGAVRSPRPFIMLKFIRSIIRFKLPRNRIQMIIKSSQQIQNVSIFFLFFITFYAIMGVQLFGRMEFHCVLPGTDPNNVTIADLAIPDTMCSPDGQGYECPQQWNA</sequence>
<evidence type="ECO:0000256" key="4">
    <source>
        <dbReference type="ARBA" id="ARBA00023136"/>
    </source>
</evidence>